<dbReference type="EMBL" id="JBBPCC010000016">
    <property type="protein sequence ID" value="MEK8130656.1"/>
    <property type="molecule type" value="Genomic_DNA"/>
</dbReference>
<dbReference type="Pfam" id="PF05163">
    <property type="entry name" value="DinB"/>
    <property type="match status" value="1"/>
</dbReference>
<dbReference type="InterPro" id="IPR007837">
    <property type="entry name" value="DinB"/>
</dbReference>
<accession>A0ABU9DP54</accession>
<protein>
    <submittedName>
        <fullName evidence="3">DinB family protein</fullName>
    </submittedName>
</protein>
<evidence type="ECO:0000313" key="4">
    <source>
        <dbReference type="Proteomes" id="UP001469365"/>
    </source>
</evidence>
<dbReference type="RefSeq" id="WP_341417796.1">
    <property type="nucleotide sequence ID" value="NZ_JBBPCC010000016.1"/>
</dbReference>
<dbReference type="Gene3D" id="1.20.120.450">
    <property type="entry name" value="dinb family like domain"/>
    <property type="match status" value="1"/>
</dbReference>
<evidence type="ECO:0000256" key="2">
    <source>
        <dbReference type="ARBA" id="ARBA00022723"/>
    </source>
</evidence>
<dbReference type="SUPFAM" id="SSF109854">
    <property type="entry name" value="DinB/YfiT-like putative metalloenzymes"/>
    <property type="match status" value="1"/>
</dbReference>
<keyword evidence="4" id="KW-1185">Reference proteome</keyword>
<reference evidence="3 4" key="1">
    <citation type="submission" date="2024-04" db="EMBL/GenBank/DDBJ databases">
        <title>draft genome sequnece of Paenibacillus filicis.</title>
        <authorList>
            <person name="Kim D.-U."/>
        </authorList>
    </citation>
    <scope>NUCLEOTIDE SEQUENCE [LARGE SCALE GENOMIC DNA]</scope>
    <source>
        <strain evidence="3 4">KACC14197</strain>
    </source>
</reference>
<name>A0ABU9DP54_9BACL</name>
<comment type="similarity">
    <text evidence="1">Belongs to the DinB family.</text>
</comment>
<sequence>MFIHSIAAFEEELKLESGSTLKVFRALSDESLNQEVAPGFRKLGDLAWHIVTTYHEMLSRTGLRFDAADEHTVQPTTAQGLVQAYEQASQAAAEAVRTQWTDSTLTDTTDMYGDAWPNGLTLHILINHEVHHRAQMTILMRQAGLKVPGVYGPSKEEWPGE</sequence>
<keyword evidence="2" id="KW-0479">Metal-binding</keyword>
<gene>
    <name evidence="3" type="ORF">WMW72_22370</name>
</gene>
<comment type="caution">
    <text evidence="3">The sequence shown here is derived from an EMBL/GenBank/DDBJ whole genome shotgun (WGS) entry which is preliminary data.</text>
</comment>
<proteinExistence type="inferred from homology"/>
<evidence type="ECO:0000256" key="1">
    <source>
        <dbReference type="ARBA" id="ARBA00008635"/>
    </source>
</evidence>
<dbReference type="InterPro" id="IPR034660">
    <property type="entry name" value="DinB/YfiT-like"/>
</dbReference>
<evidence type="ECO:0000313" key="3">
    <source>
        <dbReference type="EMBL" id="MEK8130656.1"/>
    </source>
</evidence>
<organism evidence="3 4">
    <name type="scientific">Paenibacillus filicis</name>
    <dbReference type="NCBI Taxonomy" id="669464"/>
    <lineage>
        <taxon>Bacteria</taxon>
        <taxon>Bacillati</taxon>
        <taxon>Bacillota</taxon>
        <taxon>Bacilli</taxon>
        <taxon>Bacillales</taxon>
        <taxon>Paenibacillaceae</taxon>
        <taxon>Paenibacillus</taxon>
    </lineage>
</organism>
<dbReference type="Proteomes" id="UP001469365">
    <property type="component" value="Unassembled WGS sequence"/>
</dbReference>